<dbReference type="AlphaFoldDB" id="V8FVV1"/>
<dbReference type="OrthoDB" id="2078652at2"/>
<protein>
    <submittedName>
        <fullName evidence="1">Uncharacterized protein</fullName>
    </submittedName>
</protein>
<evidence type="ECO:0000313" key="1">
    <source>
        <dbReference type="EMBL" id="ETD67537.1"/>
    </source>
</evidence>
<dbReference type="RefSeq" id="WP_023952781.1">
    <property type="nucleotide sequence ID" value="NZ_AYSV01000118.1"/>
</dbReference>
<evidence type="ECO:0000313" key="2">
    <source>
        <dbReference type="Proteomes" id="UP000018766"/>
    </source>
</evidence>
<comment type="caution">
    <text evidence="1">The sequence shown here is derived from an EMBL/GenBank/DDBJ whole genome shotgun (WGS) entry which is preliminary data.</text>
</comment>
<accession>V8FVV1</accession>
<dbReference type="Proteomes" id="UP000018766">
    <property type="component" value="Unassembled WGS sequence"/>
</dbReference>
<dbReference type="InterPro" id="IPR012334">
    <property type="entry name" value="Pectin_lyas_fold"/>
</dbReference>
<name>V8FVV1_9BURK</name>
<organism evidence="1 2">
    <name type="scientific">Pelistega indica</name>
    <dbReference type="NCBI Taxonomy" id="1414851"/>
    <lineage>
        <taxon>Bacteria</taxon>
        <taxon>Pseudomonadati</taxon>
        <taxon>Pseudomonadota</taxon>
        <taxon>Betaproteobacteria</taxon>
        <taxon>Burkholderiales</taxon>
        <taxon>Alcaligenaceae</taxon>
        <taxon>Pelistega</taxon>
    </lineage>
</organism>
<sequence>MSAKKPLKYESGKHVPFASDDTLDVSSIPLSRTAGNRIEVRGDGIGVWDTAPPNLATQYVDAVNGNDTNAGTRDAPLKTFAKALDRVSRESAGYGTFAIFLKSGQTHNVTQLLSETANAYIVVTTYDDPIFDIATKVVCPGAYAWTAVELQRATLQFNVIPEPGYETQYTTIPYIVANRILFVGVNIRRGDGRVTFPGARHFIIETDGLVQVQGCNIYIGKNGQFARPGSIWLQSCWVTFHAEASVFLSPINNPVVTTDSLRNEDPTAVERCPGLSYRHVGDNVRKALTPEKIGFVVNKESKTIFNGGTNWDIFA</sequence>
<proteinExistence type="predicted"/>
<dbReference type="SUPFAM" id="SSF51126">
    <property type="entry name" value="Pectin lyase-like"/>
    <property type="match status" value="1"/>
</dbReference>
<dbReference type="InterPro" id="IPR011050">
    <property type="entry name" value="Pectin_lyase_fold/virulence"/>
</dbReference>
<reference evidence="1 2" key="1">
    <citation type="submission" date="2013-11" db="EMBL/GenBank/DDBJ databases">
        <title>Genomic analysis of Pelistega sp. HM-7.</title>
        <authorList>
            <person name="Kumbhare S.V."/>
            <person name="Shetty S.A."/>
            <person name="Sharma O."/>
            <person name="Dhotre D.P."/>
        </authorList>
    </citation>
    <scope>NUCLEOTIDE SEQUENCE [LARGE SCALE GENOMIC DNA]</scope>
    <source>
        <strain evidence="1 2">HM-7</strain>
    </source>
</reference>
<gene>
    <name evidence="1" type="ORF">V757_11145</name>
</gene>
<dbReference type="Gene3D" id="2.160.20.10">
    <property type="entry name" value="Single-stranded right-handed beta-helix, Pectin lyase-like"/>
    <property type="match status" value="1"/>
</dbReference>
<dbReference type="EMBL" id="AYSV01000118">
    <property type="protein sequence ID" value="ETD67537.1"/>
    <property type="molecule type" value="Genomic_DNA"/>
</dbReference>
<keyword evidence="2" id="KW-1185">Reference proteome</keyword>